<feature type="compositionally biased region" description="Polar residues" evidence="3">
    <location>
        <begin position="2326"/>
        <end position="2342"/>
    </location>
</feature>
<dbReference type="GO" id="GO:0007026">
    <property type="term" value="P:negative regulation of microtubule depolymerization"/>
    <property type="evidence" value="ECO:0007669"/>
    <property type="project" value="TreeGrafter"/>
</dbReference>
<name>A0A8J2W8S3_9CRUS</name>
<dbReference type="PANTHER" id="PTHR12607">
    <property type="entry name" value="ADENOMATOUS POLYPOSIS COLI PROTEIN FAMILY"/>
    <property type="match status" value="1"/>
</dbReference>
<dbReference type="GO" id="GO:0001708">
    <property type="term" value="P:cell fate specification"/>
    <property type="evidence" value="ECO:0007669"/>
    <property type="project" value="TreeGrafter"/>
</dbReference>
<reference evidence="4" key="1">
    <citation type="submission" date="2021-11" db="EMBL/GenBank/DDBJ databases">
        <authorList>
            <person name="Schell T."/>
        </authorList>
    </citation>
    <scope>NUCLEOTIDE SEQUENCE</scope>
    <source>
        <strain evidence="4">M5</strain>
    </source>
</reference>
<feature type="region of interest" description="Disordered" evidence="3">
    <location>
        <begin position="1892"/>
        <end position="1956"/>
    </location>
</feature>
<dbReference type="SUPFAM" id="SSF82931">
    <property type="entry name" value="Tumor suppressor gene product Apc"/>
    <property type="match status" value="1"/>
</dbReference>
<feature type="compositionally biased region" description="Low complexity" evidence="3">
    <location>
        <begin position="2477"/>
        <end position="2486"/>
    </location>
</feature>
<comment type="similarity">
    <text evidence="1">Belongs to the adenomatous polyposis coli (APC) family.</text>
</comment>
<dbReference type="OrthoDB" id="5918429at2759"/>
<dbReference type="SMART" id="SM00185">
    <property type="entry name" value="ARM"/>
    <property type="match status" value="7"/>
</dbReference>
<feature type="compositionally biased region" description="Basic and acidic residues" evidence="3">
    <location>
        <begin position="973"/>
        <end position="995"/>
    </location>
</feature>
<keyword evidence="2" id="KW-0879">Wnt signaling pathway</keyword>
<evidence type="ECO:0000313" key="4">
    <source>
        <dbReference type="EMBL" id="CAH0109154.1"/>
    </source>
</evidence>
<feature type="compositionally biased region" description="Low complexity" evidence="3">
    <location>
        <begin position="1438"/>
        <end position="1448"/>
    </location>
</feature>
<evidence type="ECO:0000313" key="5">
    <source>
        <dbReference type="Proteomes" id="UP000789390"/>
    </source>
</evidence>
<evidence type="ECO:0000256" key="1">
    <source>
        <dbReference type="ARBA" id="ARBA00009051"/>
    </source>
</evidence>
<dbReference type="Pfam" id="PF00514">
    <property type="entry name" value="Arm"/>
    <property type="match status" value="1"/>
</dbReference>
<dbReference type="PANTHER" id="PTHR12607:SF12">
    <property type="entry name" value="APC-LIKE, ISOFORM A-RELATED"/>
    <property type="match status" value="1"/>
</dbReference>
<feature type="compositionally biased region" description="Acidic residues" evidence="3">
    <location>
        <begin position="1406"/>
        <end position="1418"/>
    </location>
</feature>
<feature type="compositionally biased region" description="Low complexity" evidence="3">
    <location>
        <begin position="1371"/>
        <end position="1395"/>
    </location>
</feature>
<dbReference type="Proteomes" id="UP000789390">
    <property type="component" value="Unassembled WGS sequence"/>
</dbReference>
<dbReference type="InterPro" id="IPR000225">
    <property type="entry name" value="Armadillo"/>
</dbReference>
<dbReference type="GO" id="GO:0016055">
    <property type="term" value="P:Wnt signaling pathway"/>
    <property type="evidence" value="ECO:0007669"/>
    <property type="project" value="UniProtKB-KW"/>
</dbReference>
<organism evidence="4 5">
    <name type="scientific">Daphnia galeata</name>
    <dbReference type="NCBI Taxonomy" id="27404"/>
    <lineage>
        <taxon>Eukaryota</taxon>
        <taxon>Metazoa</taxon>
        <taxon>Ecdysozoa</taxon>
        <taxon>Arthropoda</taxon>
        <taxon>Crustacea</taxon>
        <taxon>Branchiopoda</taxon>
        <taxon>Diplostraca</taxon>
        <taxon>Cladocera</taxon>
        <taxon>Anomopoda</taxon>
        <taxon>Daphniidae</taxon>
        <taxon>Daphnia</taxon>
    </lineage>
</organism>
<feature type="compositionally biased region" description="Low complexity" evidence="3">
    <location>
        <begin position="680"/>
        <end position="694"/>
    </location>
</feature>
<dbReference type="GO" id="GO:0007399">
    <property type="term" value="P:nervous system development"/>
    <property type="evidence" value="ECO:0007669"/>
    <property type="project" value="TreeGrafter"/>
</dbReference>
<feature type="compositionally biased region" description="Pro residues" evidence="3">
    <location>
        <begin position="1175"/>
        <end position="1188"/>
    </location>
</feature>
<feature type="compositionally biased region" description="Polar residues" evidence="3">
    <location>
        <begin position="1847"/>
        <end position="1860"/>
    </location>
</feature>
<feature type="region of interest" description="Disordered" evidence="3">
    <location>
        <begin position="1047"/>
        <end position="1213"/>
    </location>
</feature>
<dbReference type="Pfam" id="PF05972">
    <property type="entry name" value="APC_15aa"/>
    <property type="match status" value="1"/>
</dbReference>
<feature type="compositionally biased region" description="Basic and acidic residues" evidence="3">
    <location>
        <begin position="1589"/>
        <end position="1602"/>
    </location>
</feature>
<dbReference type="GO" id="GO:0008017">
    <property type="term" value="F:microtubule binding"/>
    <property type="evidence" value="ECO:0007669"/>
    <property type="project" value="TreeGrafter"/>
</dbReference>
<feature type="compositionally biased region" description="Basic and acidic residues" evidence="3">
    <location>
        <begin position="1861"/>
        <end position="1879"/>
    </location>
</feature>
<dbReference type="GO" id="GO:0016342">
    <property type="term" value="C:catenin complex"/>
    <property type="evidence" value="ECO:0007669"/>
    <property type="project" value="TreeGrafter"/>
</dbReference>
<feature type="compositionally biased region" description="Basic and acidic residues" evidence="3">
    <location>
        <begin position="2243"/>
        <end position="2261"/>
    </location>
</feature>
<dbReference type="GO" id="GO:0008013">
    <property type="term" value="F:beta-catenin binding"/>
    <property type="evidence" value="ECO:0007669"/>
    <property type="project" value="InterPro"/>
</dbReference>
<evidence type="ECO:0000256" key="3">
    <source>
        <dbReference type="SAM" id="MobiDB-lite"/>
    </source>
</evidence>
<dbReference type="InterPro" id="IPR011989">
    <property type="entry name" value="ARM-like"/>
</dbReference>
<feature type="compositionally biased region" description="Polar residues" evidence="3">
    <location>
        <begin position="1732"/>
        <end position="1753"/>
    </location>
</feature>
<feature type="compositionally biased region" description="Polar residues" evidence="3">
    <location>
        <begin position="2288"/>
        <end position="2301"/>
    </location>
</feature>
<feature type="compositionally biased region" description="Polar residues" evidence="3">
    <location>
        <begin position="1334"/>
        <end position="1350"/>
    </location>
</feature>
<dbReference type="GO" id="GO:0007389">
    <property type="term" value="P:pattern specification process"/>
    <property type="evidence" value="ECO:0007669"/>
    <property type="project" value="TreeGrafter"/>
</dbReference>
<feature type="compositionally biased region" description="Low complexity" evidence="3">
    <location>
        <begin position="1189"/>
        <end position="1210"/>
    </location>
</feature>
<dbReference type="SUPFAM" id="SSF48371">
    <property type="entry name" value="ARM repeat"/>
    <property type="match status" value="1"/>
</dbReference>
<dbReference type="GO" id="GO:0090090">
    <property type="term" value="P:negative regulation of canonical Wnt signaling pathway"/>
    <property type="evidence" value="ECO:0007669"/>
    <property type="project" value="TreeGrafter"/>
</dbReference>
<feature type="compositionally biased region" description="Polar residues" evidence="3">
    <location>
        <begin position="2165"/>
        <end position="2179"/>
    </location>
</feature>
<evidence type="ECO:0008006" key="6">
    <source>
        <dbReference type="Google" id="ProtNLM"/>
    </source>
</evidence>
<feature type="compositionally biased region" description="Low complexity" evidence="3">
    <location>
        <begin position="1103"/>
        <end position="1126"/>
    </location>
</feature>
<evidence type="ECO:0000256" key="2">
    <source>
        <dbReference type="ARBA" id="ARBA00022687"/>
    </source>
</evidence>
<dbReference type="Gene3D" id="1.25.10.10">
    <property type="entry name" value="Leucine-rich Repeat Variant"/>
    <property type="match status" value="1"/>
</dbReference>
<feature type="compositionally biased region" description="Low complexity" evidence="3">
    <location>
        <begin position="1553"/>
        <end position="1565"/>
    </location>
</feature>
<dbReference type="GO" id="GO:0005881">
    <property type="term" value="C:cytoplasmic microtubule"/>
    <property type="evidence" value="ECO:0007669"/>
    <property type="project" value="TreeGrafter"/>
</dbReference>
<comment type="caution">
    <text evidence="4">The sequence shown here is derived from an EMBL/GenBank/DDBJ whole genome shotgun (WGS) entry which is preliminary data.</text>
</comment>
<feature type="region of interest" description="Disordered" evidence="3">
    <location>
        <begin position="910"/>
        <end position="930"/>
    </location>
</feature>
<feature type="compositionally biased region" description="Basic and acidic residues" evidence="3">
    <location>
        <begin position="1908"/>
        <end position="1925"/>
    </location>
</feature>
<dbReference type="Gene3D" id="1.10.287.450">
    <property type="entry name" value="Helix hairpin bin"/>
    <property type="match status" value="1"/>
</dbReference>
<dbReference type="InterPro" id="IPR009240">
    <property type="entry name" value="APC_15aa_rpt"/>
</dbReference>
<feature type="compositionally biased region" description="Polar residues" evidence="3">
    <location>
        <begin position="2100"/>
        <end position="2120"/>
    </location>
</feature>
<dbReference type="InterPro" id="IPR016024">
    <property type="entry name" value="ARM-type_fold"/>
</dbReference>
<dbReference type="InterPro" id="IPR041257">
    <property type="entry name" value="APC_rep"/>
</dbReference>
<feature type="region of interest" description="Disordered" evidence="3">
    <location>
        <begin position="1334"/>
        <end position="1534"/>
    </location>
</feature>
<dbReference type="InterPro" id="IPR009223">
    <property type="entry name" value="APC_rpt"/>
</dbReference>
<keyword evidence="5" id="KW-1185">Reference proteome</keyword>
<feature type="compositionally biased region" description="Polar residues" evidence="3">
    <location>
        <begin position="2139"/>
        <end position="2153"/>
    </location>
</feature>
<feature type="region of interest" description="Disordered" evidence="3">
    <location>
        <begin position="864"/>
        <end position="898"/>
    </location>
</feature>
<feature type="region of interest" description="Disordered" evidence="3">
    <location>
        <begin position="1845"/>
        <end position="1880"/>
    </location>
</feature>
<feature type="compositionally biased region" description="Low complexity" evidence="3">
    <location>
        <begin position="2207"/>
        <end position="2225"/>
    </location>
</feature>
<feature type="compositionally biased region" description="Low complexity" evidence="3">
    <location>
        <begin position="2303"/>
        <end position="2325"/>
    </location>
</feature>
<feature type="region of interest" description="Disordered" evidence="3">
    <location>
        <begin position="1732"/>
        <end position="1765"/>
    </location>
</feature>
<feature type="compositionally biased region" description="Low complexity" evidence="3">
    <location>
        <begin position="2448"/>
        <end position="2467"/>
    </location>
</feature>
<feature type="compositionally biased region" description="Polar residues" evidence="3">
    <location>
        <begin position="2410"/>
        <end position="2435"/>
    </location>
</feature>
<feature type="compositionally biased region" description="Basic and acidic residues" evidence="3">
    <location>
        <begin position="2361"/>
        <end position="2378"/>
    </location>
</feature>
<dbReference type="Pfam" id="PF05923">
    <property type="entry name" value="APC_r"/>
    <property type="match status" value="1"/>
</dbReference>
<dbReference type="GO" id="GO:0016477">
    <property type="term" value="P:cell migration"/>
    <property type="evidence" value="ECO:0007669"/>
    <property type="project" value="TreeGrafter"/>
</dbReference>
<proteinExistence type="inferred from homology"/>
<feature type="compositionally biased region" description="Low complexity" evidence="3">
    <location>
        <begin position="1052"/>
        <end position="1067"/>
    </location>
</feature>
<feature type="region of interest" description="Disordered" evidence="3">
    <location>
        <begin position="2077"/>
        <end position="2500"/>
    </location>
</feature>
<dbReference type="GO" id="GO:0030877">
    <property type="term" value="C:beta-catenin destruction complex"/>
    <property type="evidence" value="ECO:0007669"/>
    <property type="project" value="TreeGrafter"/>
</dbReference>
<feature type="region of interest" description="Disordered" evidence="3">
    <location>
        <begin position="678"/>
        <end position="702"/>
    </location>
</feature>
<accession>A0A8J2W8S3</accession>
<feature type="compositionally biased region" description="Polar residues" evidence="3">
    <location>
        <begin position="1926"/>
        <end position="1956"/>
    </location>
</feature>
<dbReference type="GO" id="GO:0045295">
    <property type="term" value="F:gamma-catenin binding"/>
    <property type="evidence" value="ECO:0007669"/>
    <property type="project" value="TreeGrafter"/>
</dbReference>
<feature type="region of interest" description="Disordered" evidence="3">
    <location>
        <begin position="973"/>
        <end position="1031"/>
    </location>
</feature>
<dbReference type="InterPro" id="IPR026831">
    <property type="entry name" value="APC_dom"/>
</dbReference>
<dbReference type="Pfam" id="PF18797">
    <property type="entry name" value="APC_rep"/>
    <property type="match status" value="1"/>
</dbReference>
<feature type="compositionally biased region" description="Acidic residues" evidence="3">
    <location>
        <begin position="996"/>
        <end position="1005"/>
    </location>
</feature>
<feature type="region of interest" description="Disordered" evidence="3">
    <location>
        <begin position="1553"/>
        <end position="1637"/>
    </location>
</feature>
<protein>
    <recommendedName>
        <fullName evidence="6">Adenomatous polyposis coli protein</fullName>
    </recommendedName>
</protein>
<gene>
    <name evidence="4" type="ORF">DGAL_LOCUS12618</name>
</gene>
<dbReference type="FunFam" id="1.25.10.10:FF:001248">
    <property type="entry name" value="Adenomatous polyposis coli protein, putative"/>
    <property type="match status" value="1"/>
</dbReference>
<dbReference type="InterPro" id="IPR026818">
    <property type="entry name" value="Apc_fam"/>
</dbReference>
<sequence>MAAGANNAEAERAFSRAQLKLNLNLPSIDTPRSLSDLQSIAHEIQRQKNEVLCHLKHEDKDRHSYFTQLEHLARQMRELPLPTDSPTLEYELERTRLELETQRMQDRMLKTLGPTSEVVRRREERILHLRKLDQKLAEINTLIVNHVGKSEAAASDLCHTTSTSPALPGDWTNDKDIWLSGSSLDLHHEDKNGHSDTASVMSFTSSIHSSHGISGSGGGGGLLSTQKPPMGPKVEVVYNLLTMLFSHDRHNVSQKLLHMSANPETRSTLHQVGCIPLLVQLIYNQDGGGEAANQDRSNLANATASSWMLTEADKETRASAAQALHNLVYNSCDDRKVKREIRILKLLELIRSYADRLRDAILHQLHHHDQEIDNRLPLLLDDDMDSHPCAVVTNLMKLSFDDDHRQAMSHLGALQGLSELLHLDQLAHGSLCDDAQCTTLRRYASMTLTNLTFGHGPNKTLLCSTRPLLAVLSHQLASPNDDLRQVTASVLRNLSWRADSASKDALQQTNVVQSLITMSMETHRESTLKSMLSALWNLSSHSSCNKATICATPGSLEFLVRTLTYKSESKTLSIVESGGGIVRNISSHIATRDDYRATLRRHGCFQILLHHLRSPSLTVVSNACGTLWNLSARCKEDQSTLRDLGAIPMLRNLVHSRHKMIATASSAALKNLESGGFGSSNGSLSNSGNASNHNTSLQARKQKALEQEIDQTLTEMCDNIDPLSPLEEPAGVSPFDRRMYRSLGGHNTTSLYGRASTAPTLVPKSGSTPIRAIRSSSLERKNAAVDAVASGGGVGCPRTMTPSVSSTAAASPAVAMSSRLQATRTVWHSHENEISYTSLNYEEDDQPVNYSLKYTEEVVSVPVTTHWTPSRASKPPVDGDNNAEGSDPVLQSGDQMNASTVKKAMVLSAYRETDLDEPERPTDFSLRYPDEDEDYAADSDTMQTYCMEGTPYETPFTRSSAASLNDLREAGLESPKMEQEDPVEKIDGLETKPICEDNDEEEEAEGEKIEGKTPPMPRRLQPANKESKTVTFNTTADCEINYSEQQTPLMFSRSSSLESLDSLDQQQNCHDEGSVSSRLAQRTARFAWSGQTMPSSPRRPQAHHPQQQDQQQQHQQHQQHQMQQQQLPKPLQRVQHAEGVFDDTTNNFGMEGTPAFTRAASPLSQLSFDDEPSSPTNPTPPPPPPPPIVTASRPPMSNPSSVPASTSSASQLVNPTFNRVIRSASEVNFRSTFDYDEPRRFNEEDSPALTRWTSLSSLHIDGEVISTAKLLPPSHGVGNLDSAHLTERKLEQTIKVEVVSMAAASDPVPIESNEWSEESGSEDDLLLEIITQGKPTSRQPAMQPVKSSKPPTAEAVAAQPVFRPHVPKSASVQEFSQPSRSSSIPPSQSVDSSLSKGNVRDVMGSDVEDDDDDDDDEMLYACIRSAKPTAKPVPPPRTSSISSKSTPSVQPPAPPSNGVHKSRASRPPMELPKSTSASSKERVPPLHGPFSNVRQMAVRVKSSSEVARSSGRRSRHSSQGSSRMGASGCSNNTSVDLDYRYSYKVEDTPVTFSRNSSLSSLSVNSNDDEPSAEDQALLDSCISWGMPKSKSDYLDGRSDQNKKAKPSKSSGAKIPTSQSWSGGVRRAGDGQASASPSTVTVTTSSSFSAFSVSASNFTGNAIDPSDIVVKLEEPDPNGSPSMTHSSLIRMEANQIAAQIQSQDSLDGSSQYNDLEHFPSLTSSFIDGAASWTDTTRKSPSLTRKVQQSSQTDSNRGRTPVNGANPLLKQALSSGLVISTEQSNMTSSTSTSFRIENTKPPADLMVSKVTDSFASLTCSVLDPSYFDDEQRREGLLTQLAIMEHTVDENANTDSSVSSSPTGERRKLTPRDRRQADKERYQTYTLNANPVEENVENGFIPDNSTQNNCDETKKTAKQRRSSERERFMTQTISSTNTTIGSDGETSAGKSDTTECANQKSMSASELSALEMDAKAVIRTLKEEVKLNRQKSNSSELISEDCLLDCETLSLVSNESESERSLSHRTKHMVLHQDGLENNEIGDIRKIKIVRPDDQKFLEDPNAIKGIRGRRRVLCPVRVAPINGPNRPVINSSPPQQQQQQQHTTSPAKTSGTKTTPVSRATQSRGRSASPASPSPVRPNRTSALRQNTSQSQKSKYPSVPVLESQVRLRSNSKSPRVSSAPCSPRQLPVAEQDNQQLKRRSLEMASRTSVASLKSSSSPPKSESVPVIDSQHPPLATIGKQGTFTKEKSSSPEGAAVKEEEQSVKIPPKVPPKPKIAPAAKPALPKKPSRFNNGPSPLSSPRSKGSPALSRRSVSSASIGSDSTSVTTTWSGVDEQTSSSTPPQKRTPPKKVVTSKIASLWKQVEESRSKQKSEQPDVRKWISRGDNAKPSTEDKSVGTGCSPDQTPRPIVSSGTFEKLSSFSNTQQVPVISPATVNSPSSDKRSPPSRLPFRLPRFGRSSSQSSTPTTPTLPTPPSPSFDVSNPSSSVETEDKRKFRVTAL</sequence>
<dbReference type="EMBL" id="CAKKLH010000291">
    <property type="protein sequence ID" value="CAH0109154.1"/>
    <property type="molecule type" value="Genomic_DNA"/>
</dbReference>